<protein>
    <submittedName>
        <fullName evidence="1">DOPA 4,5-dioxygenase family protein</fullName>
    </submittedName>
</protein>
<dbReference type="PANTHER" id="PTHR36423:SF2">
    <property type="entry name" value="AFR070WP"/>
    <property type="match status" value="1"/>
</dbReference>
<dbReference type="EMBL" id="JAEMNX010000029">
    <property type="protein sequence ID" value="MBJ7539685.1"/>
    <property type="molecule type" value="Genomic_DNA"/>
</dbReference>
<dbReference type="Proteomes" id="UP000628710">
    <property type="component" value="Unassembled WGS sequence"/>
</dbReference>
<keyword evidence="2" id="KW-1185">Reference proteome</keyword>
<dbReference type="Gene3D" id="3.30.70.1240">
    <property type="entry name" value="DOPA-like domains"/>
    <property type="match status" value="1"/>
</dbReference>
<dbReference type="AlphaFoldDB" id="A0A934JNW0"/>
<evidence type="ECO:0000313" key="1">
    <source>
        <dbReference type="EMBL" id="MBJ7539685.1"/>
    </source>
</evidence>
<comment type="caution">
    <text evidence="1">The sequence shown here is derived from an EMBL/GenBank/DDBJ whole genome shotgun (WGS) entry which is preliminary data.</text>
</comment>
<dbReference type="InterPro" id="IPR014980">
    <property type="entry name" value="DOPA_dioxygen"/>
</dbReference>
<dbReference type="SUPFAM" id="SSF143410">
    <property type="entry name" value="DOPA-like"/>
    <property type="match status" value="1"/>
</dbReference>
<dbReference type="PIRSF" id="PIRSF028139">
    <property type="entry name" value="DOPA-diox_rel_Mll2280"/>
    <property type="match status" value="1"/>
</dbReference>
<name>A0A934JNW0_9GAMM</name>
<dbReference type="InterPro" id="IPR023389">
    <property type="entry name" value="DOPA-like_sf"/>
</dbReference>
<organism evidence="1 2">
    <name type="scientific">Marinomonas transparens</name>
    <dbReference type="NCBI Taxonomy" id="2795388"/>
    <lineage>
        <taxon>Bacteria</taxon>
        <taxon>Pseudomonadati</taxon>
        <taxon>Pseudomonadota</taxon>
        <taxon>Gammaproteobacteria</taxon>
        <taxon>Oceanospirillales</taxon>
        <taxon>Oceanospirillaceae</taxon>
        <taxon>Marinomonas</taxon>
    </lineage>
</organism>
<evidence type="ECO:0000313" key="2">
    <source>
        <dbReference type="Proteomes" id="UP000628710"/>
    </source>
</evidence>
<dbReference type="RefSeq" id="WP_199470079.1">
    <property type="nucleotide sequence ID" value="NZ_JAEMNX010000029.1"/>
</dbReference>
<dbReference type="PANTHER" id="PTHR36423">
    <property type="entry name" value="AFR070WP"/>
    <property type="match status" value="1"/>
</dbReference>
<reference evidence="1" key="1">
    <citation type="submission" date="2020-12" db="EMBL/GenBank/DDBJ databases">
        <title>Marinomonas arctica sp. nov., a psychrotolerant bacterium isolated from the Arctic.</title>
        <authorList>
            <person name="Zhang Y."/>
        </authorList>
    </citation>
    <scope>NUCLEOTIDE SEQUENCE</scope>
    <source>
        <strain evidence="1">C1424</strain>
    </source>
</reference>
<gene>
    <name evidence="1" type="ORF">I8J31_18575</name>
</gene>
<proteinExistence type="predicted"/>
<sequence>MSQFSYSENIKAFHAHLYYRDEAGTELAKQIAKQAEALFEIKVGRFHQKQVGPHPLWSCQLSFAAETFGKIIPWLMFNRQTLDVFVHPLTGNDYVDHTQGVSWLGNSHTLNTAQFTPPSDYPSE</sequence>
<accession>A0A934JNW0</accession>
<dbReference type="Pfam" id="PF08883">
    <property type="entry name" value="DOPA_dioxygen"/>
    <property type="match status" value="1"/>
</dbReference>